<dbReference type="AlphaFoldDB" id="A0A1Y2SJT6"/>
<evidence type="ECO:0000313" key="3">
    <source>
        <dbReference type="Proteomes" id="UP000194204"/>
    </source>
</evidence>
<keyword evidence="1" id="KW-1133">Transmembrane helix</keyword>
<evidence type="ECO:0000256" key="1">
    <source>
        <dbReference type="SAM" id="Phobius"/>
    </source>
</evidence>
<evidence type="ECO:0000313" key="2">
    <source>
        <dbReference type="EMBL" id="OTA19112.1"/>
    </source>
</evidence>
<feature type="transmembrane region" description="Helical" evidence="1">
    <location>
        <begin position="46"/>
        <end position="65"/>
    </location>
</feature>
<accession>A0A1Y2SJT6</accession>
<reference evidence="2 3" key="1">
    <citation type="submission" date="2017-01" db="EMBL/GenBank/DDBJ databases">
        <title>Deconstructing symbiosis and pathogenesis requirements using a combined genomic-metabolomic approach.</title>
        <authorList>
            <person name="Tobias N.J."/>
            <person name="Wolff H."/>
            <person name="Djahanschiri B."/>
            <person name="Ebersberger I."/>
            <person name="Bode H.B."/>
        </authorList>
    </citation>
    <scope>NUCLEOTIDE SEQUENCE [LARGE SCALE GENOMIC DNA]</scope>
    <source>
        <strain evidence="2 3">DSM 4764</strain>
    </source>
</reference>
<keyword evidence="1" id="KW-0472">Membrane</keyword>
<sequence length="77" mass="8812">MKRIPFFRLLIRFTMHLFQSLLITLSAGSLIVLVYFGLLTNFEDKYSYLFFSIGGLGIAGLLYYLTSLGQLKNQPVK</sequence>
<dbReference type="EMBL" id="MUBK01000022">
    <property type="protein sequence ID" value="OTA19112.1"/>
    <property type="molecule type" value="Genomic_DNA"/>
</dbReference>
<organism evidence="2 3">
    <name type="scientific">Xenorhabdus beddingii</name>
    <dbReference type="NCBI Taxonomy" id="40578"/>
    <lineage>
        <taxon>Bacteria</taxon>
        <taxon>Pseudomonadati</taxon>
        <taxon>Pseudomonadota</taxon>
        <taxon>Gammaproteobacteria</taxon>
        <taxon>Enterobacterales</taxon>
        <taxon>Morganellaceae</taxon>
        <taxon>Xenorhabdus</taxon>
    </lineage>
</organism>
<proteinExistence type="predicted"/>
<dbReference type="STRING" id="40578.Xbed_02668"/>
<keyword evidence="3" id="KW-1185">Reference proteome</keyword>
<gene>
    <name evidence="2" type="ORF">Xbed_02668</name>
</gene>
<feature type="transmembrane region" description="Helical" evidence="1">
    <location>
        <begin position="21"/>
        <end position="40"/>
    </location>
</feature>
<name>A0A1Y2SJT6_9GAMM</name>
<comment type="caution">
    <text evidence="2">The sequence shown here is derived from an EMBL/GenBank/DDBJ whole genome shotgun (WGS) entry which is preliminary data.</text>
</comment>
<dbReference type="Proteomes" id="UP000194204">
    <property type="component" value="Unassembled WGS sequence"/>
</dbReference>
<protein>
    <submittedName>
        <fullName evidence="2">Uncharacterized protein</fullName>
    </submittedName>
</protein>
<keyword evidence="1" id="KW-0812">Transmembrane</keyword>